<dbReference type="PANTHER" id="PTHR23346:SF7">
    <property type="entry name" value="STALLED RIBOSOME SENSOR GCN1"/>
    <property type="match status" value="1"/>
</dbReference>
<keyword evidence="3" id="KW-1185">Reference proteome</keyword>
<dbReference type="Pfam" id="PF24987">
    <property type="entry name" value="HEAT_EF3_N"/>
    <property type="match status" value="1"/>
</dbReference>
<dbReference type="SUPFAM" id="SSF48371">
    <property type="entry name" value="ARM repeat"/>
    <property type="match status" value="1"/>
</dbReference>
<evidence type="ECO:0000313" key="2">
    <source>
        <dbReference type="EMBL" id="KAK2650620.1"/>
    </source>
</evidence>
<dbReference type="Gene3D" id="1.25.10.10">
    <property type="entry name" value="Leucine-rich Repeat Variant"/>
    <property type="match status" value="1"/>
</dbReference>
<comment type="caution">
    <text evidence="2">The sequence shown here is derived from an EMBL/GenBank/DDBJ whole genome shotgun (WGS) entry which is preliminary data.</text>
</comment>
<dbReference type="GO" id="GO:0005829">
    <property type="term" value="C:cytosol"/>
    <property type="evidence" value="ECO:0007669"/>
    <property type="project" value="TreeGrafter"/>
</dbReference>
<sequence length="111" mass="12341">MHLYYSTWISWKLCATSCINKAITGLDLDVLFRISYKHREGALMAFECLCENLGSLFEPYVNQMLPLPLVSFSDQVFEVLKAAECAARAMMSQLSAQGVALVCLIGLPKCV</sequence>
<evidence type="ECO:0000313" key="3">
    <source>
        <dbReference type="Proteomes" id="UP001280121"/>
    </source>
</evidence>
<keyword evidence="1" id="KW-0677">Repeat</keyword>
<protein>
    <submittedName>
        <fullName evidence="2">Uncharacterized protein</fullName>
    </submittedName>
</protein>
<gene>
    <name evidence="2" type="ORF">Ddye_018109</name>
</gene>
<dbReference type="AlphaFoldDB" id="A0AAD9UAX2"/>
<dbReference type="PANTHER" id="PTHR23346">
    <property type="entry name" value="TRANSLATIONAL ACTIVATOR GCN1-RELATED"/>
    <property type="match status" value="1"/>
</dbReference>
<reference evidence="2" key="1">
    <citation type="journal article" date="2023" name="Plant J.">
        <title>Genome sequences and population genomics provide insights into the demographic history, inbreeding, and mutation load of two 'living fossil' tree species of Dipteronia.</title>
        <authorList>
            <person name="Feng Y."/>
            <person name="Comes H.P."/>
            <person name="Chen J."/>
            <person name="Zhu S."/>
            <person name="Lu R."/>
            <person name="Zhang X."/>
            <person name="Li P."/>
            <person name="Qiu J."/>
            <person name="Olsen K.M."/>
            <person name="Qiu Y."/>
        </authorList>
    </citation>
    <scope>NUCLEOTIDE SEQUENCE</scope>
    <source>
        <strain evidence="2">KIB01</strain>
    </source>
</reference>
<dbReference type="GO" id="GO:0006417">
    <property type="term" value="P:regulation of translation"/>
    <property type="evidence" value="ECO:0007669"/>
    <property type="project" value="TreeGrafter"/>
</dbReference>
<name>A0AAD9UAX2_9ROSI</name>
<dbReference type="EMBL" id="JANJYI010000005">
    <property type="protein sequence ID" value="KAK2650620.1"/>
    <property type="molecule type" value="Genomic_DNA"/>
</dbReference>
<proteinExistence type="predicted"/>
<evidence type="ECO:0000256" key="1">
    <source>
        <dbReference type="ARBA" id="ARBA00022737"/>
    </source>
</evidence>
<dbReference type="InterPro" id="IPR016024">
    <property type="entry name" value="ARM-type_fold"/>
</dbReference>
<accession>A0AAD9UAX2</accession>
<dbReference type="GO" id="GO:0019887">
    <property type="term" value="F:protein kinase regulator activity"/>
    <property type="evidence" value="ECO:0007669"/>
    <property type="project" value="TreeGrafter"/>
</dbReference>
<dbReference type="InterPro" id="IPR011989">
    <property type="entry name" value="ARM-like"/>
</dbReference>
<organism evidence="2 3">
    <name type="scientific">Dipteronia dyeriana</name>
    <dbReference type="NCBI Taxonomy" id="168575"/>
    <lineage>
        <taxon>Eukaryota</taxon>
        <taxon>Viridiplantae</taxon>
        <taxon>Streptophyta</taxon>
        <taxon>Embryophyta</taxon>
        <taxon>Tracheophyta</taxon>
        <taxon>Spermatophyta</taxon>
        <taxon>Magnoliopsida</taxon>
        <taxon>eudicotyledons</taxon>
        <taxon>Gunneridae</taxon>
        <taxon>Pentapetalae</taxon>
        <taxon>rosids</taxon>
        <taxon>malvids</taxon>
        <taxon>Sapindales</taxon>
        <taxon>Sapindaceae</taxon>
        <taxon>Hippocastanoideae</taxon>
        <taxon>Acereae</taxon>
        <taxon>Dipteronia</taxon>
    </lineage>
</organism>
<dbReference type="GO" id="GO:0034198">
    <property type="term" value="P:cellular response to amino acid starvation"/>
    <property type="evidence" value="ECO:0007669"/>
    <property type="project" value="TreeGrafter"/>
</dbReference>
<dbReference type="Proteomes" id="UP001280121">
    <property type="component" value="Unassembled WGS sequence"/>
</dbReference>